<proteinExistence type="predicted"/>
<name>A0A7Y0AYS6_9HYPH</name>
<dbReference type="EMBL" id="JABBGK010000004">
    <property type="protein sequence ID" value="NML75994.1"/>
    <property type="molecule type" value="Genomic_DNA"/>
</dbReference>
<dbReference type="Proteomes" id="UP000541470">
    <property type="component" value="Unassembled WGS sequence"/>
</dbReference>
<accession>A0A7Y0AYS6</accession>
<comment type="caution">
    <text evidence="2">The sequence shown here is derived from an EMBL/GenBank/DDBJ whole genome shotgun (WGS) entry which is preliminary data.</text>
</comment>
<feature type="compositionally biased region" description="Acidic residues" evidence="1">
    <location>
        <begin position="93"/>
        <end position="104"/>
    </location>
</feature>
<protein>
    <submittedName>
        <fullName evidence="2">Uncharacterized protein</fullName>
    </submittedName>
</protein>
<dbReference type="AlphaFoldDB" id="A0A7Y0AYS6"/>
<evidence type="ECO:0000256" key="1">
    <source>
        <dbReference type="SAM" id="MobiDB-lite"/>
    </source>
</evidence>
<feature type="region of interest" description="Disordered" evidence="1">
    <location>
        <begin position="91"/>
        <end position="128"/>
    </location>
</feature>
<sequence length="128" mass="13591">MQIVDTQVHQDVGGVPGFTVEFVGDGGEVVSVRMKQGSSDQLTRENALEKARVLLLQVGSFDGAVEPFDKAENDQGKDAISDAVLSARRAQDEAELEAQVDEGLLDSFPASDPVSATYSSTPGARKTH</sequence>
<evidence type="ECO:0000313" key="3">
    <source>
        <dbReference type="Proteomes" id="UP000541470"/>
    </source>
</evidence>
<organism evidence="2 3">
    <name type="scientific">Rhizobium terricola</name>
    <dbReference type="NCBI Taxonomy" id="2728849"/>
    <lineage>
        <taxon>Bacteria</taxon>
        <taxon>Pseudomonadati</taxon>
        <taxon>Pseudomonadota</taxon>
        <taxon>Alphaproteobacteria</taxon>
        <taxon>Hyphomicrobiales</taxon>
        <taxon>Rhizobiaceae</taxon>
        <taxon>Rhizobium/Agrobacterium group</taxon>
        <taxon>Rhizobium</taxon>
    </lineage>
</organism>
<reference evidence="2 3" key="1">
    <citation type="submission" date="2020-04" db="EMBL/GenBank/DDBJ databases">
        <title>Rhizobium sp. S-51 isolated from soil.</title>
        <authorList>
            <person name="Dahal R.H."/>
        </authorList>
    </citation>
    <scope>NUCLEOTIDE SEQUENCE [LARGE SCALE GENOMIC DNA]</scope>
    <source>
        <strain evidence="2 3">S-51</strain>
    </source>
</reference>
<dbReference type="RefSeq" id="WP_169594156.1">
    <property type="nucleotide sequence ID" value="NZ_JABBGK010000004.1"/>
</dbReference>
<keyword evidence="3" id="KW-1185">Reference proteome</keyword>
<gene>
    <name evidence="2" type="ORF">HHL25_17825</name>
</gene>
<evidence type="ECO:0000313" key="2">
    <source>
        <dbReference type="EMBL" id="NML75994.1"/>
    </source>
</evidence>